<feature type="region of interest" description="Disordered" evidence="1">
    <location>
        <begin position="52"/>
        <end position="74"/>
    </location>
</feature>
<feature type="compositionally biased region" description="Basic and acidic residues" evidence="1">
    <location>
        <begin position="58"/>
        <end position="74"/>
    </location>
</feature>
<organism evidence="3 4">
    <name type="scientific">Slackia equolifaciens</name>
    <dbReference type="NCBI Taxonomy" id="498718"/>
    <lineage>
        <taxon>Bacteria</taxon>
        <taxon>Bacillati</taxon>
        <taxon>Actinomycetota</taxon>
        <taxon>Coriobacteriia</taxon>
        <taxon>Eggerthellales</taxon>
        <taxon>Eggerthellaceae</taxon>
        <taxon>Slackia</taxon>
    </lineage>
</organism>
<gene>
    <name evidence="3" type="ORF">DMP06_09540</name>
</gene>
<keyword evidence="2" id="KW-0812">Transmembrane</keyword>
<comment type="caution">
    <text evidence="3">The sequence shown here is derived from an EMBL/GenBank/DDBJ whole genome shotgun (WGS) entry which is preliminary data.</text>
</comment>
<accession>A0A3N0AU08</accession>
<feature type="transmembrane region" description="Helical" evidence="2">
    <location>
        <begin position="81"/>
        <end position="100"/>
    </location>
</feature>
<keyword evidence="4" id="KW-1185">Reference proteome</keyword>
<dbReference type="AlphaFoldDB" id="A0A3N0AU08"/>
<dbReference type="EMBL" id="QIBX01000020">
    <property type="protein sequence ID" value="RNL38029.1"/>
    <property type="molecule type" value="Genomic_DNA"/>
</dbReference>
<protein>
    <submittedName>
        <fullName evidence="3">Uncharacterized protein</fullName>
    </submittedName>
</protein>
<name>A0A3N0AU08_9ACTN</name>
<keyword evidence="2" id="KW-1133">Transmembrane helix</keyword>
<dbReference type="Proteomes" id="UP000269591">
    <property type="component" value="Unassembled WGS sequence"/>
</dbReference>
<reference evidence="4" key="1">
    <citation type="submission" date="2018-05" db="EMBL/GenBank/DDBJ databases">
        <title>Genome Sequencing of selected type strains of the family Eggerthellaceae.</title>
        <authorList>
            <person name="Danylec N."/>
            <person name="Stoll D.A."/>
            <person name="Doetsch A."/>
            <person name="Huch M."/>
        </authorList>
    </citation>
    <scope>NUCLEOTIDE SEQUENCE [LARGE SCALE GENOMIC DNA]</scope>
    <source>
        <strain evidence="4">DSM 24851</strain>
    </source>
</reference>
<evidence type="ECO:0000256" key="1">
    <source>
        <dbReference type="SAM" id="MobiDB-lite"/>
    </source>
</evidence>
<evidence type="ECO:0000313" key="3">
    <source>
        <dbReference type="EMBL" id="RNL38029.1"/>
    </source>
</evidence>
<evidence type="ECO:0000256" key="2">
    <source>
        <dbReference type="SAM" id="Phobius"/>
    </source>
</evidence>
<keyword evidence="2" id="KW-0472">Membrane</keyword>
<sequence>MPPVARRGLGDAPRAWRGTVLPCAPSRVEVLRPELKRVEAARPLPEPILEDALLPRTAPERADAPRDAAERTEPARMERRGVGFFWVIAAYYVVFCTKASRVSSKSLQ</sequence>
<proteinExistence type="predicted"/>
<evidence type="ECO:0000313" key="4">
    <source>
        <dbReference type="Proteomes" id="UP000269591"/>
    </source>
</evidence>